<evidence type="ECO:0000256" key="3">
    <source>
        <dbReference type="ARBA" id="ARBA00006027"/>
    </source>
</evidence>
<dbReference type="OrthoDB" id="2019149at2759"/>
<keyword evidence="12" id="KW-0961">Cell wall biogenesis/degradation</keyword>
<evidence type="ECO:0000256" key="9">
    <source>
        <dbReference type="ARBA" id="ARBA00023085"/>
    </source>
</evidence>
<evidence type="ECO:0000256" key="17">
    <source>
        <dbReference type="SAM" id="MobiDB-lite"/>
    </source>
</evidence>
<dbReference type="Pfam" id="PF01095">
    <property type="entry name" value="Pectinesterase"/>
    <property type="match status" value="1"/>
</dbReference>
<organism evidence="20">
    <name type="scientific">Brassica napus</name>
    <name type="common">Rape</name>
    <dbReference type="NCBI Taxonomy" id="3708"/>
    <lineage>
        <taxon>Eukaryota</taxon>
        <taxon>Viridiplantae</taxon>
        <taxon>Streptophyta</taxon>
        <taxon>Embryophyta</taxon>
        <taxon>Tracheophyta</taxon>
        <taxon>Spermatophyta</taxon>
        <taxon>Magnoliopsida</taxon>
        <taxon>eudicotyledons</taxon>
        <taxon>Gunneridae</taxon>
        <taxon>Pentapetalae</taxon>
        <taxon>rosids</taxon>
        <taxon>malvids</taxon>
        <taxon>Brassicales</taxon>
        <taxon>Brassicaceae</taxon>
        <taxon>Brassiceae</taxon>
        <taxon>Brassica</taxon>
    </lineage>
</organism>
<comment type="catalytic activity">
    <reaction evidence="13 16">
        <text>[(1-&gt;4)-alpha-D-galacturonosyl methyl ester](n) + n H2O = [(1-&gt;4)-alpha-D-galacturonosyl](n) + n methanol + n H(+)</text>
        <dbReference type="Rhea" id="RHEA:22380"/>
        <dbReference type="Rhea" id="RHEA-COMP:14570"/>
        <dbReference type="Rhea" id="RHEA-COMP:14573"/>
        <dbReference type="ChEBI" id="CHEBI:15377"/>
        <dbReference type="ChEBI" id="CHEBI:15378"/>
        <dbReference type="ChEBI" id="CHEBI:17790"/>
        <dbReference type="ChEBI" id="CHEBI:140522"/>
        <dbReference type="ChEBI" id="CHEBI:140523"/>
        <dbReference type="EC" id="3.1.1.11"/>
    </reaction>
</comment>
<dbReference type="EC" id="3.1.1.11" evidence="5 16"/>
<dbReference type="InterPro" id="IPR011050">
    <property type="entry name" value="Pectin_lyase_fold/virulence"/>
</dbReference>
<evidence type="ECO:0000256" key="4">
    <source>
        <dbReference type="ARBA" id="ARBA00007786"/>
    </source>
</evidence>
<evidence type="ECO:0000256" key="2">
    <source>
        <dbReference type="ARBA" id="ARBA00005184"/>
    </source>
</evidence>
<dbReference type="InterPro" id="IPR012334">
    <property type="entry name" value="Pectin_lyas_fold"/>
</dbReference>
<name>A0A816UHQ9_BRANA</name>
<keyword evidence="10 18" id="KW-0472">Membrane</keyword>
<dbReference type="InterPro" id="IPR033131">
    <property type="entry name" value="Pectinesterase_Asp_AS"/>
</dbReference>
<evidence type="ECO:0000256" key="15">
    <source>
        <dbReference type="PROSITE-ProRule" id="PRU10040"/>
    </source>
</evidence>
<feature type="active site" evidence="15">
    <location>
        <position position="439"/>
    </location>
</feature>
<dbReference type="EMBL" id="HG994372">
    <property type="protein sequence ID" value="CAF2110527.1"/>
    <property type="molecule type" value="Genomic_DNA"/>
</dbReference>
<dbReference type="SMR" id="A0A816UHQ9"/>
<evidence type="ECO:0000256" key="5">
    <source>
        <dbReference type="ARBA" id="ARBA00013229"/>
    </source>
</evidence>
<dbReference type="KEGG" id="bna:106400992"/>
<dbReference type="GO" id="GO:0004857">
    <property type="term" value="F:enzyme inhibitor activity"/>
    <property type="evidence" value="ECO:0007669"/>
    <property type="project" value="InterPro"/>
</dbReference>
<dbReference type="FunFam" id="2.160.20.10:FF:000001">
    <property type="entry name" value="Pectinesterase"/>
    <property type="match status" value="1"/>
</dbReference>
<evidence type="ECO:0000256" key="8">
    <source>
        <dbReference type="ARBA" id="ARBA00022989"/>
    </source>
</evidence>
<keyword evidence="8 18" id="KW-1133">Transmembrane helix</keyword>
<dbReference type="SUPFAM" id="SSF101148">
    <property type="entry name" value="Plant invertase/pectin methylesterase inhibitor"/>
    <property type="match status" value="1"/>
</dbReference>
<dbReference type="InterPro" id="IPR000070">
    <property type="entry name" value="Pectinesterase_cat"/>
</dbReference>
<dbReference type="Pfam" id="PF04043">
    <property type="entry name" value="PMEI"/>
    <property type="match status" value="1"/>
</dbReference>
<keyword evidence="6 18" id="KW-0812">Transmembrane</keyword>
<feature type="region of interest" description="Disordered" evidence="17">
    <location>
        <begin position="1"/>
        <end position="39"/>
    </location>
</feature>
<dbReference type="InterPro" id="IPR006501">
    <property type="entry name" value="Pectinesterase_inhib_dom"/>
</dbReference>
<dbReference type="Gene3D" id="1.20.140.40">
    <property type="entry name" value="Invertase/pectin methylesterase inhibitor family protein"/>
    <property type="match status" value="1"/>
</dbReference>
<feature type="compositionally biased region" description="Polar residues" evidence="17">
    <location>
        <begin position="11"/>
        <end position="37"/>
    </location>
</feature>
<dbReference type="Gene3D" id="2.160.20.10">
    <property type="entry name" value="Single-stranded right-handed beta-helix, Pectin lyase-like"/>
    <property type="match status" value="1"/>
</dbReference>
<evidence type="ECO:0000313" key="20">
    <source>
        <dbReference type="EMBL" id="CAF2110527.1"/>
    </source>
</evidence>
<dbReference type="Proteomes" id="UP001295469">
    <property type="component" value="Chromosome C08"/>
</dbReference>
<dbReference type="GO" id="GO:0042545">
    <property type="term" value="P:cell wall modification"/>
    <property type="evidence" value="ECO:0007669"/>
    <property type="project" value="UniProtKB-UniRule"/>
</dbReference>
<evidence type="ECO:0000256" key="11">
    <source>
        <dbReference type="ARBA" id="ARBA00023157"/>
    </source>
</evidence>
<evidence type="ECO:0000256" key="16">
    <source>
        <dbReference type="RuleBase" id="RU000589"/>
    </source>
</evidence>
<protein>
    <recommendedName>
        <fullName evidence="5 16">Pectinesterase</fullName>
        <ecNumber evidence="5 16">3.1.1.11</ecNumber>
    </recommendedName>
</protein>
<dbReference type="InterPro" id="IPR035513">
    <property type="entry name" value="Invertase/methylesterase_inhib"/>
</dbReference>
<evidence type="ECO:0000256" key="13">
    <source>
        <dbReference type="ARBA" id="ARBA00047928"/>
    </source>
</evidence>
<comment type="similarity">
    <text evidence="4">In the C-terminal section; belongs to the pectinesterase family.</text>
</comment>
<keyword evidence="7 16" id="KW-0378">Hydrolase</keyword>
<evidence type="ECO:0000256" key="14">
    <source>
        <dbReference type="ARBA" id="ARBA00057335"/>
    </source>
</evidence>
<feature type="transmembrane region" description="Helical" evidence="18">
    <location>
        <begin position="44"/>
        <end position="65"/>
    </location>
</feature>
<dbReference type="GO" id="GO:0030599">
    <property type="term" value="F:pectinesterase activity"/>
    <property type="evidence" value="ECO:0007669"/>
    <property type="project" value="UniProtKB-UniRule"/>
</dbReference>
<evidence type="ECO:0000256" key="12">
    <source>
        <dbReference type="ARBA" id="ARBA00023316"/>
    </source>
</evidence>
<sequence length="603" mass="65794">MGYERLGPSKPSGSVATITAPSPNLSQVPTTSQPDNTSPRRKKLLVSSLVVAFALILAAAIFAGVRSQVKSSQQVPGLARKPSQAISKACALTRFPELCVDSLMDFPGSLAASSPRDLIHVTVNMTLHHFSQALYSSSSFSFLDMPPRVRSAYESCVELLDDSVDALSRALSSVVSVSGGQTKPQDVMTWLSSALTNHDTCTEGFDGVGDGGVKDQMTDALKNLSELVSNCLAIFAASGDGDDFAGVPIQNRRLLEVGGGGDKDKKFPRWTKRRERELLEMPVSQIQADIIVSKDGNGTCKTIAEAIKKAPQRSTRRTIIYVKAGRYEEKNLKVGRKKINLMFVGDGKGKTVISGGKSIFDNITTFHTASFAATGAGFIARDITFQNWAGPEKHQAVALRVGADHAVIYRCSIIGYQDTLYVHSNRQFFRECDIYGTVDFIFGNAAVVLQNCSIYARKPMALQKNTITAQNRKDPNQNTGISIHASRVLATPDLQATNGTTQTYLGRPWKLYSRTVYMLSYIGNHVHTRGWLEWNTTFALDTLYYGEYLNTGPGSNISQRVNWPGYRVINSTAEANRFTVSEFIYGSSWLPSTGVSFLAGLNL</sequence>
<keyword evidence="9 16" id="KW-0063">Aspartyl esterase</keyword>
<dbReference type="PANTHER" id="PTHR31707">
    <property type="entry name" value="PECTINESTERASE"/>
    <property type="match status" value="1"/>
</dbReference>
<dbReference type="CDD" id="cd15798">
    <property type="entry name" value="PMEI-like_3"/>
    <property type="match status" value="1"/>
</dbReference>
<evidence type="ECO:0000256" key="10">
    <source>
        <dbReference type="ARBA" id="ARBA00023136"/>
    </source>
</evidence>
<dbReference type="SUPFAM" id="SSF51126">
    <property type="entry name" value="Pectin lyase-like"/>
    <property type="match status" value="1"/>
</dbReference>
<evidence type="ECO:0000256" key="18">
    <source>
        <dbReference type="SAM" id="Phobius"/>
    </source>
</evidence>
<comment type="pathway">
    <text evidence="2 16">Glycan metabolism; pectin degradation; 2-dehydro-3-deoxy-D-gluconate from pectin: step 1/5.</text>
</comment>
<evidence type="ECO:0000256" key="6">
    <source>
        <dbReference type="ARBA" id="ARBA00022692"/>
    </source>
</evidence>
<dbReference type="UniPathway" id="UPA00545">
    <property type="reaction ID" value="UER00823"/>
</dbReference>
<dbReference type="SMART" id="SM00856">
    <property type="entry name" value="PMEI"/>
    <property type="match status" value="1"/>
</dbReference>
<proteinExistence type="inferred from homology"/>
<dbReference type="AlphaFoldDB" id="A0A816UHQ9"/>
<evidence type="ECO:0000259" key="19">
    <source>
        <dbReference type="SMART" id="SM00856"/>
    </source>
</evidence>
<dbReference type="PROSITE" id="PS00503">
    <property type="entry name" value="PECTINESTERASE_2"/>
    <property type="match status" value="1"/>
</dbReference>
<evidence type="ECO:0000256" key="7">
    <source>
        <dbReference type="ARBA" id="ARBA00022801"/>
    </source>
</evidence>
<accession>A0A816UHQ9</accession>
<keyword evidence="11" id="KW-1015">Disulfide bond</keyword>
<dbReference type="FunFam" id="1.20.140.40:FF:000012">
    <property type="entry name" value="Pectinesterase"/>
    <property type="match status" value="1"/>
</dbReference>
<dbReference type="GO" id="GO:0045490">
    <property type="term" value="P:pectin catabolic process"/>
    <property type="evidence" value="ECO:0007669"/>
    <property type="project" value="UniProtKB-UniRule"/>
</dbReference>
<comment type="function">
    <text evidence="14">Acts in the modification of cell walls via demethylesterification of cell wall pectin.</text>
</comment>
<comment type="similarity">
    <text evidence="3">In the N-terminal section; belongs to the PMEI family.</text>
</comment>
<feature type="domain" description="Pectinesterase inhibitor" evidence="19">
    <location>
        <begin position="81"/>
        <end position="234"/>
    </location>
</feature>
<reference evidence="20" key="1">
    <citation type="submission" date="2021-01" db="EMBL/GenBank/DDBJ databases">
        <authorList>
            <consortium name="Genoscope - CEA"/>
            <person name="William W."/>
        </authorList>
    </citation>
    <scope>NUCLEOTIDE SEQUENCE</scope>
</reference>
<gene>
    <name evidence="20" type="ORF">DARMORV10_C08P24220.1</name>
</gene>
<dbReference type="GO" id="GO:0016020">
    <property type="term" value="C:membrane"/>
    <property type="evidence" value="ECO:0007669"/>
    <property type="project" value="UniProtKB-SubCell"/>
</dbReference>
<comment type="subcellular location">
    <subcellularLocation>
        <location evidence="1">Membrane</location>
        <topology evidence="1">Single-pass membrane protein</topology>
    </subcellularLocation>
</comment>
<evidence type="ECO:0000256" key="1">
    <source>
        <dbReference type="ARBA" id="ARBA00004167"/>
    </source>
</evidence>
<dbReference type="NCBIfam" id="TIGR01614">
    <property type="entry name" value="PME_inhib"/>
    <property type="match status" value="1"/>
</dbReference>